<accession>A0A1S2LJH8</accession>
<dbReference type="OrthoDB" id="2450230at2"/>
<sequence>MRIILAKISIVLIILFLTGCTVTKEQAVETAKNSFESGVISEPREPNNETELFNYYLPPGLNIEEEAGNNLILNRGEQLFIIFSNPAEDFTSQVNFEQDKIVEDKAILIETTEVEGTFNYIIVAPFDNDKYKVILGSGGEKGTTITELSNIKDSVETLIEIIRSVSYQNI</sequence>
<proteinExistence type="predicted"/>
<name>A0A1S2LJH8_9BACI</name>
<dbReference type="PROSITE" id="PS51257">
    <property type="entry name" value="PROKAR_LIPOPROTEIN"/>
    <property type="match status" value="1"/>
</dbReference>
<evidence type="ECO:0000313" key="2">
    <source>
        <dbReference type="Proteomes" id="UP000179524"/>
    </source>
</evidence>
<dbReference type="AlphaFoldDB" id="A0A1S2LJH8"/>
<organism evidence="1 2">
    <name type="scientific">Anaerobacillus alkalilacustris</name>
    <dbReference type="NCBI Taxonomy" id="393763"/>
    <lineage>
        <taxon>Bacteria</taxon>
        <taxon>Bacillati</taxon>
        <taxon>Bacillota</taxon>
        <taxon>Bacilli</taxon>
        <taxon>Bacillales</taxon>
        <taxon>Bacillaceae</taxon>
        <taxon>Anaerobacillus</taxon>
    </lineage>
</organism>
<reference evidence="1 2" key="1">
    <citation type="submission" date="2016-10" db="EMBL/GenBank/DDBJ databases">
        <title>Draft genome sequences of four alkaliphilic bacteria belonging to the Anaerobacillus genus.</title>
        <authorList>
            <person name="Bassil N.M."/>
            <person name="Lloyd J.R."/>
        </authorList>
    </citation>
    <scope>NUCLEOTIDE SEQUENCE [LARGE SCALE GENOMIC DNA]</scope>
    <source>
        <strain evidence="1 2">DSM 18345</strain>
    </source>
</reference>
<protein>
    <submittedName>
        <fullName evidence="1">Uncharacterized protein</fullName>
    </submittedName>
</protein>
<dbReference type="Proteomes" id="UP000179524">
    <property type="component" value="Unassembled WGS sequence"/>
</dbReference>
<gene>
    <name evidence="1" type="ORF">BKP37_13530</name>
</gene>
<comment type="caution">
    <text evidence="1">The sequence shown here is derived from an EMBL/GenBank/DDBJ whole genome shotgun (WGS) entry which is preliminary data.</text>
</comment>
<evidence type="ECO:0000313" key="1">
    <source>
        <dbReference type="EMBL" id="OIJ12454.1"/>
    </source>
</evidence>
<dbReference type="EMBL" id="MLQR01000031">
    <property type="protein sequence ID" value="OIJ12454.1"/>
    <property type="molecule type" value="Genomic_DNA"/>
</dbReference>
<dbReference type="RefSeq" id="WP_071310133.1">
    <property type="nucleotide sequence ID" value="NZ_MLQR01000031.1"/>
</dbReference>
<keyword evidence="2" id="KW-1185">Reference proteome</keyword>